<dbReference type="Proteomes" id="UP000464378">
    <property type="component" value="Chromosome"/>
</dbReference>
<keyword evidence="3" id="KW-1185">Reference proteome</keyword>
<dbReference type="EMBL" id="LR586016">
    <property type="protein sequence ID" value="VIP02190.1"/>
    <property type="molecule type" value="Genomic_DNA"/>
</dbReference>
<gene>
    <name evidence="2" type="ORF">GMBLW1_17700</name>
</gene>
<evidence type="ECO:0000313" key="3">
    <source>
        <dbReference type="Proteomes" id="UP000464378"/>
    </source>
</evidence>
<sequence>MPHPSEKIGFNSHIKGHRLQSIRRRNRGRGESTSITTIADIIPRSEEMVHIAAANIQS</sequence>
<reference evidence="2" key="1">
    <citation type="submission" date="2019-04" db="EMBL/GenBank/DDBJ databases">
        <authorList>
            <consortium name="Science for Life Laboratories"/>
        </authorList>
    </citation>
    <scope>NUCLEOTIDE SEQUENCE</scope>
    <source>
        <strain evidence="2">MBLW1</strain>
    </source>
</reference>
<dbReference type="EMBL" id="LR593887">
    <property type="protein sequence ID" value="VTS00657.1"/>
    <property type="molecule type" value="Genomic_DNA"/>
</dbReference>
<organism evidence="2">
    <name type="scientific">Tuwongella immobilis</name>
    <dbReference type="NCBI Taxonomy" id="692036"/>
    <lineage>
        <taxon>Bacteria</taxon>
        <taxon>Pseudomonadati</taxon>
        <taxon>Planctomycetota</taxon>
        <taxon>Planctomycetia</taxon>
        <taxon>Gemmatales</taxon>
        <taxon>Gemmataceae</taxon>
        <taxon>Tuwongella</taxon>
    </lineage>
</organism>
<protein>
    <submittedName>
        <fullName evidence="2">Uncharacterized protein</fullName>
    </submittedName>
</protein>
<feature type="region of interest" description="Disordered" evidence="1">
    <location>
        <begin position="1"/>
        <end position="32"/>
    </location>
</feature>
<proteinExistence type="predicted"/>
<evidence type="ECO:0000256" key="1">
    <source>
        <dbReference type="SAM" id="MobiDB-lite"/>
    </source>
</evidence>
<evidence type="ECO:0000313" key="2">
    <source>
        <dbReference type="EMBL" id="VIP02190.1"/>
    </source>
</evidence>
<dbReference type="AlphaFoldDB" id="A0A6C2YKT7"/>
<name>A0A6C2YKT7_9BACT</name>
<accession>A0A6C2YKT7</accession>
<dbReference type="KEGG" id="tim:GMBLW1_17700"/>
<dbReference type="InParanoid" id="A0A6C2YKT7"/>
<feature type="compositionally biased region" description="Basic residues" evidence="1">
    <location>
        <begin position="14"/>
        <end position="27"/>
    </location>
</feature>